<accession>A0AAN7Q5A2</accession>
<feature type="compositionally biased region" description="Basic and acidic residues" evidence="1">
    <location>
        <begin position="641"/>
        <end position="653"/>
    </location>
</feature>
<feature type="compositionally biased region" description="Polar residues" evidence="1">
    <location>
        <begin position="1638"/>
        <end position="1648"/>
    </location>
</feature>
<feature type="compositionally biased region" description="Basic and acidic residues" evidence="1">
    <location>
        <begin position="109"/>
        <end position="163"/>
    </location>
</feature>
<keyword evidence="3" id="KW-1185">Reference proteome</keyword>
<feature type="compositionally biased region" description="Basic and acidic residues" evidence="1">
    <location>
        <begin position="1167"/>
        <end position="1180"/>
    </location>
</feature>
<dbReference type="Proteomes" id="UP001345219">
    <property type="component" value="Chromosome 6"/>
</dbReference>
<feature type="region of interest" description="Disordered" evidence="1">
    <location>
        <begin position="791"/>
        <end position="825"/>
    </location>
</feature>
<feature type="region of interest" description="Disordered" evidence="1">
    <location>
        <begin position="2463"/>
        <end position="2560"/>
    </location>
</feature>
<feature type="region of interest" description="Disordered" evidence="1">
    <location>
        <begin position="1292"/>
        <end position="1367"/>
    </location>
</feature>
<feature type="region of interest" description="Disordered" evidence="1">
    <location>
        <begin position="1634"/>
        <end position="1681"/>
    </location>
</feature>
<feature type="region of interest" description="Disordered" evidence="1">
    <location>
        <begin position="603"/>
        <end position="625"/>
    </location>
</feature>
<feature type="region of interest" description="Disordered" evidence="1">
    <location>
        <begin position="242"/>
        <end position="266"/>
    </location>
</feature>
<feature type="compositionally biased region" description="Basic and acidic residues" evidence="1">
    <location>
        <begin position="1819"/>
        <end position="1831"/>
    </location>
</feature>
<feature type="region of interest" description="Disordered" evidence="1">
    <location>
        <begin position="1102"/>
        <end position="1189"/>
    </location>
</feature>
<feature type="compositionally biased region" description="Basic and acidic residues" evidence="1">
    <location>
        <begin position="615"/>
        <end position="624"/>
    </location>
</feature>
<feature type="compositionally biased region" description="Basic and acidic residues" evidence="1">
    <location>
        <begin position="2466"/>
        <end position="2482"/>
    </location>
</feature>
<reference evidence="2 3" key="1">
    <citation type="journal article" date="2023" name="Hortic Res">
        <title>Pangenome of water caltrop reveals structural variations and asymmetric subgenome divergence after allopolyploidization.</title>
        <authorList>
            <person name="Zhang X."/>
            <person name="Chen Y."/>
            <person name="Wang L."/>
            <person name="Yuan Y."/>
            <person name="Fang M."/>
            <person name="Shi L."/>
            <person name="Lu R."/>
            <person name="Comes H.P."/>
            <person name="Ma Y."/>
            <person name="Chen Y."/>
            <person name="Huang G."/>
            <person name="Zhou Y."/>
            <person name="Zheng Z."/>
            <person name="Qiu Y."/>
        </authorList>
    </citation>
    <scope>NUCLEOTIDE SEQUENCE [LARGE SCALE GENOMIC DNA]</scope>
    <source>
        <tissue evidence="2">Roots</tissue>
    </source>
</reference>
<feature type="compositionally biased region" description="Basic residues" evidence="1">
    <location>
        <begin position="2532"/>
        <end position="2544"/>
    </location>
</feature>
<feature type="region of interest" description="Disordered" evidence="1">
    <location>
        <begin position="641"/>
        <end position="685"/>
    </location>
</feature>
<feature type="compositionally biased region" description="Basic and acidic residues" evidence="1">
    <location>
        <begin position="2322"/>
        <end position="2333"/>
    </location>
</feature>
<feature type="compositionally biased region" description="Basic and acidic residues" evidence="1">
    <location>
        <begin position="66"/>
        <end position="75"/>
    </location>
</feature>
<dbReference type="EMBL" id="JAXIOK010000013">
    <property type="protein sequence ID" value="KAK4757085.1"/>
    <property type="molecule type" value="Genomic_DNA"/>
</dbReference>
<feature type="region of interest" description="Disordered" evidence="1">
    <location>
        <begin position="2425"/>
        <end position="2444"/>
    </location>
</feature>
<evidence type="ECO:0000313" key="3">
    <source>
        <dbReference type="Proteomes" id="UP001345219"/>
    </source>
</evidence>
<evidence type="ECO:0000256" key="1">
    <source>
        <dbReference type="SAM" id="MobiDB-lite"/>
    </source>
</evidence>
<feature type="compositionally biased region" description="Polar residues" evidence="1">
    <location>
        <begin position="1139"/>
        <end position="1151"/>
    </location>
</feature>
<feature type="region of interest" description="Disordered" evidence="1">
    <location>
        <begin position="1972"/>
        <end position="1994"/>
    </location>
</feature>
<feature type="region of interest" description="Disordered" evidence="1">
    <location>
        <begin position="2395"/>
        <end position="2419"/>
    </location>
</feature>
<feature type="region of interest" description="Disordered" evidence="1">
    <location>
        <begin position="875"/>
        <end position="1022"/>
    </location>
</feature>
<feature type="compositionally biased region" description="Basic and acidic residues" evidence="1">
    <location>
        <begin position="1232"/>
        <end position="1243"/>
    </location>
</feature>
<feature type="region of interest" description="Disordered" evidence="1">
    <location>
        <begin position="1459"/>
        <end position="1486"/>
    </location>
</feature>
<feature type="compositionally biased region" description="Basic and acidic residues" evidence="1">
    <location>
        <begin position="39"/>
        <end position="49"/>
    </location>
</feature>
<feature type="compositionally biased region" description="Basic and acidic residues" evidence="1">
    <location>
        <begin position="766"/>
        <end position="776"/>
    </location>
</feature>
<comment type="caution">
    <text evidence="2">The sequence shown here is derived from an EMBL/GenBank/DDBJ whole genome shotgun (WGS) entry which is preliminary data.</text>
</comment>
<feature type="compositionally biased region" description="Basic and acidic residues" evidence="1">
    <location>
        <begin position="1343"/>
        <end position="1366"/>
    </location>
</feature>
<name>A0AAN7Q5A2_9MYRT</name>
<feature type="region of interest" description="Disordered" evidence="1">
    <location>
        <begin position="758"/>
        <end position="777"/>
    </location>
</feature>
<gene>
    <name evidence="2" type="ORF">SAY87_007212</name>
</gene>
<feature type="compositionally biased region" description="Polar residues" evidence="1">
    <location>
        <begin position="947"/>
        <end position="965"/>
    </location>
</feature>
<organism evidence="2 3">
    <name type="scientific">Trapa incisa</name>
    <dbReference type="NCBI Taxonomy" id="236973"/>
    <lineage>
        <taxon>Eukaryota</taxon>
        <taxon>Viridiplantae</taxon>
        <taxon>Streptophyta</taxon>
        <taxon>Embryophyta</taxon>
        <taxon>Tracheophyta</taxon>
        <taxon>Spermatophyta</taxon>
        <taxon>Magnoliopsida</taxon>
        <taxon>eudicotyledons</taxon>
        <taxon>Gunneridae</taxon>
        <taxon>Pentapetalae</taxon>
        <taxon>rosids</taxon>
        <taxon>malvids</taxon>
        <taxon>Myrtales</taxon>
        <taxon>Lythraceae</taxon>
        <taxon>Trapa</taxon>
    </lineage>
</organism>
<feature type="compositionally biased region" description="Basic and acidic residues" evidence="1">
    <location>
        <begin position="800"/>
        <end position="825"/>
    </location>
</feature>
<feature type="compositionally biased region" description="Basic and acidic residues" evidence="1">
    <location>
        <begin position="2490"/>
        <end position="2516"/>
    </location>
</feature>
<feature type="compositionally biased region" description="Basic and acidic residues" evidence="1">
    <location>
        <begin position="247"/>
        <end position="266"/>
    </location>
</feature>
<sequence length="2560" mass="282920">MATRAEIIERVASLMEHQTVRLGELGNVNGCNMEESVKAVHEGNDRTSEGDSFTESPPSAGVVIEQKGEAEERNEVSTLEKQPLEDVIGGEEPFKGQGGKAQSLTGKNSEVKEGEVIKDDSECIEKEVRIPLEPITESKGEEESREQTVPDGKKPDDGIHVATEELPGDGAVAAFIEETPNTSQLEDSFQQEEGIEDEQKNHPVFEEADQLRCEAGNMEIEKLNEISDFELKEQVIEDGGASTAVEMKVEDEPKTMPPTEGKKNDALAEGIEYEKEEHVIEEMPTAGKEIQPEDIIAGHSSEEKNLLPTVEAERTTNLVDDNKSESFDKIPSIECKEQFNEDGTAMIFEETQTEDIIKANESMEIATAVDQYMEKENLPLIQEAGQINGLDDGIMEKFDAVSSLITEDLTHEEHESHEVEETQVEDKTEASESTEITTAGLSSAELNLLQHQSEKGLKNASVDAEVEMPNEISKFVSEQGNGEQEATVTQEECEINHIAIGEKGMTEQIIKETNAEEAIGVLARRTEIADSSKEVHEEQFGAEIKVSMEHDAEGSSANPDDHHFTEKVANLELHAARDEKDAEISESENDTGNMIAVEAAEATMSPAEGESVAHSAEHVEHGSTSEEGIAPELFAPIAVESDKGKMDESKVSDENTSTENIQIDECGKIGPIPASTENEKQHRTNIVLKDETEEEAMQYDIKTETSLGEGEEKCLGREDLQTNGAPKSEIAVNGSVEYTLQAEEEVDVRSHTETIQTEMLEEGEETTEKDISEAEVPKLYTEYEDAIKQKTSEEVATSLESEKQCEKNAEANDFTEKVPSEEVHGVENLTRDYTVGITEQCKIEEQNVLEEDSPDKNIQMDESGCKKDIDEAFNDAESFQSGSETEKIIWEETTASKSPENKLEEDNMPENVHDFSKQSSYTIQEVADSAHREISSISEPAPEVQNCEVSGTKQETLHIPNSSPVSGVDIHSQETINSEVQERDGKTTQEITSQTEVHELSTELDGIHTQTTSNETTASTGSEKLCKETTIMSNSVEEKVSCEEVDEGEGKTYESSLEEVTILKEIHVPSPVECTTIEDTDTGPGLDCIQVEVETLHAEEIETESGKYETMEEVSEKDRLQEEVTVSIPQTEDTREESSSNLIRQQNTIGQHNEEKAEETASQLLENQHEESKGDHEEAFHSISPEIGEVDAVETTFEVEKSEATTNTGGIEVVPMEVDVSDSQFTESVTVEETKSGESRDMEEQVLTLAPTAIAEKSRNETVVEAEKISEQTKTGTYMTLQNEALELSSAAELTTERLHEETIDSIPQTENAREESPSDLTSHQCIPMLHGAEDDEPSLVQGRHDGHEQTNEASEEASHSIRPETELAEVVEITLEEEMYEVIGNTRENEVVPREADVSDSQLTESVAEEEIKFSRSRELAVQVLSSIPTAIPESCEKEIADMVEKTDAATTQQNETLELSYAEEATIRIPQSEDAREESSSDLTNQQCIPTQLDAGEEEPTKIQVWHDGHEQIKGAPEGVGHSIRLETEVTDALEATFEEEKFEVTGNSRKLGVSRKVYISDSRLTNPVAEEKISIDQSRELLTQFLSPVTLGITESVEDETVEMVEENKADAEMIQQNEISELSSIAVSTKVRDATSNGDPQANESMEDLPNEANKGSVNTGEDSKHEPMKEESGMTTGAYSSVGEACMLTSSLTDISPERTEVVQETSPGIQVEEKPSGLENLESLNLIVNEVTAGAEKLWENIIDTKDTNQYESPNDEEHPGEKGVNASERTKEAPKNNVSPEGGDCAIVSGVVEDEETKENNEEVSGSSNELSIKEEAQEEHGFDSIEQTRASVVVIKNESIKEAGVQEIEDPGYNDADAGGGREIIQDDISNKKDEDEYGKAHEGERNELVSVSCESSTAKFETSEEDGFKIVLVECSLEKEPNPNRAEPSSIAADRNIDGDQKLVSDAPANNVEEHLQEKIFEKAETPCEESSVVSLPMEEDETVEDLVREIPTGSLDVESRSIVLDAIASDADSKCHSDNALELNDIKGGGILVEEKHDAIGKANDPWRDIKEELNAEGGNTEEIQAEYQEKDPTPVEDIIAKILYEQIQGEIFEPEARITSKSETPVLDILESDQTKGEQVIASTEEMKEVENIEKEISEEADARCENIDPAAPLITETCVLTNELEKTSKEEKLQYNEVLLSTAAGASEATCMEMTEDISTKEVESVSDDIIHEVTHQLEDIEIKETHFNLTPMDSAAGEQNEKIIEADEILPDIAPREEKEETIHDDNHKLKGEEVMKEKRETLKSTIGELQFQEVTKEHAINEVTAQNESDKKFFGRQETSEISLPEGEPTTEEWMHEKKLQEVKSPPVHNAFLEISEEIKQQESISAATCKEYFSLKMEEIADSTSEKPQESVLEHENPLPGYGEEKVEYRMGENESKEHEFMNETPFSPSNLLKLSVTEKLQMLTYTTGTKAEEAEMAKADETKTDEEYGENEADEHQHTELISERDTPLMVEPSKDSDVKAHHKKSHNILSGVGSRVKHSISKVKKAITGKSSCSKTPPPQQSL</sequence>
<feature type="region of interest" description="Disordered" evidence="1">
    <location>
        <begin position="1224"/>
        <end position="1244"/>
    </location>
</feature>
<feature type="compositionally biased region" description="Basic and acidic residues" evidence="1">
    <location>
        <begin position="1102"/>
        <end position="1122"/>
    </location>
</feature>
<feature type="compositionally biased region" description="Low complexity" evidence="1">
    <location>
        <begin position="1009"/>
        <end position="1022"/>
    </location>
</feature>
<feature type="region of interest" description="Disordered" evidence="1">
    <location>
        <begin position="1751"/>
        <end position="1836"/>
    </location>
</feature>
<feature type="region of interest" description="Disordered" evidence="1">
    <location>
        <begin position="410"/>
        <end position="434"/>
    </location>
</feature>
<feature type="region of interest" description="Disordered" evidence="1">
    <location>
        <begin position="1854"/>
        <end position="1892"/>
    </location>
</feature>
<feature type="region of interest" description="Disordered" evidence="1">
    <location>
        <begin position="2316"/>
        <end position="2348"/>
    </location>
</feature>
<feature type="compositionally biased region" description="Basic and acidic residues" evidence="1">
    <location>
        <begin position="899"/>
        <end position="916"/>
    </location>
</feature>
<feature type="compositionally biased region" description="Basic and acidic residues" evidence="1">
    <location>
        <begin position="1877"/>
        <end position="1892"/>
    </location>
</feature>
<feature type="region of interest" description="Disordered" evidence="1">
    <location>
        <begin position="39"/>
        <end position="163"/>
    </location>
</feature>
<evidence type="ECO:0000313" key="2">
    <source>
        <dbReference type="EMBL" id="KAK4757085.1"/>
    </source>
</evidence>
<feature type="region of interest" description="Disordered" evidence="1">
    <location>
        <begin position="182"/>
        <end position="202"/>
    </location>
</feature>
<feature type="compositionally biased region" description="Basic and acidic residues" evidence="1">
    <location>
        <begin position="410"/>
        <end position="430"/>
    </location>
</feature>
<feature type="compositionally biased region" description="Basic and acidic residues" evidence="1">
    <location>
        <begin position="1666"/>
        <end position="1677"/>
    </location>
</feature>
<feature type="compositionally biased region" description="Basic and acidic residues" evidence="1">
    <location>
        <begin position="2425"/>
        <end position="2437"/>
    </location>
</feature>
<protein>
    <submittedName>
        <fullName evidence="2">Uncharacterized protein</fullName>
    </submittedName>
</protein>
<proteinExistence type="predicted"/>